<dbReference type="Proteomes" id="UP000287033">
    <property type="component" value="Unassembled WGS sequence"/>
</dbReference>
<comment type="caution">
    <text evidence="1">The sequence shown here is derived from an EMBL/GenBank/DDBJ whole genome shotgun (WGS) entry which is preliminary data.</text>
</comment>
<evidence type="ECO:0000313" key="1">
    <source>
        <dbReference type="EMBL" id="GCC46878.1"/>
    </source>
</evidence>
<feature type="non-terminal residue" evidence="1">
    <location>
        <position position="37"/>
    </location>
</feature>
<keyword evidence="2" id="KW-1185">Reference proteome</keyword>
<dbReference type="AlphaFoldDB" id="A0A401TW86"/>
<gene>
    <name evidence="1" type="ORF">chiPu_0030851</name>
</gene>
<evidence type="ECO:0000313" key="2">
    <source>
        <dbReference type="Proteomes" id="UP000287033"/>
    </source>
</evidence>
<proteinExistence type="predicted"/>
<accession>A0A401TW86</accession>
<organism evidence="1 2">
    <name type="scientific">Chiloscyllium punctatum</name>
    <name type="common">Brownbanded bambooshark</name>
    <name type="synonym">Hemiscyllium punctatum</name>
    <dbReference type="NCBI Taxonomy" id="137246"/>
    <lineage>
        <taxon>Eukaryota</taxon>
        <taxon>Metazoa</taxon>
        <taxon>Chordata</taxon>
        <taxon>Craniata</taxon>
        <taxon>Vertebrata</taxon>
        <taxon>Chondrichthyes</taxon>
        <taxon>Elasmobranchii</taxon>
        <taxon>Galeomorphii</taxon>
        <taxon>Galeoidea</taxon>
        <taxon>Orectolobiformes</taxon>
        <taxon>Hemiscylliidae</taxon>
        <taxon>Chiloscyllium</taxon>
    </lineage>
</organism>
<sequence length="37" mass="4038">MVSVGVGERCRSGWGENSVARGWREQSSRGWGTSVAR</sequence>
<protein>
    <submittedName>
        <fullName evidence="1">Uncharacterized protein</fullName>
    </submittedName>
</protein>
<dbReference type="EMBL" id="BEZZ01194870">
    <property type="protein sequence ID" value="GCC46878.1"/>
    <property type="molecule type" value="Genomic_DNA"/>
</dbReference>
<name>A0A401TW86_CHIPU</name>
<reference evidence="1 2" key="1">
    <citation type="journal article" date="2018" name="Nat. Ecol. Evol.">
        <title>Shark genomes provide insights into elasmobranch evolution and the origin of vertebrates.</title>
        <authorList>
            <person name="Hara Y"/>
            <person name="Yamaguchi K"/>
            <person name="Onimaru K"/>
            <person name="Kadota M"/>
            <person name="Koyanagi M"/>
            <person name="Keeley SD"/>
            <person name="Tatsumi K"/>
            <person name="Tanaka K"/>
            <person name="Motone F"/>
            <person name="Kageyama Y"/>
            <person name="Nozu R"/>
            <person name="Adachi N"/>
            <person name="Nishimura O"/>
            <person name="Nakagawa R"/>
            <person name="Tanegashima C"/>
            <person name="Kiyatake I"/>
            <person name="Matsumoto R"/>
            <person name="Murakumo K"/>
            <person name="Nishida K"/>
            <person name="Terakita A"/>
            <person name="Kuratani S"/>
            <person name="Sato K"/>
            <person name="Hyodo S Kuraku.S."/>
        </authorList>
    </citation>
    <scope>NUCLEOTIDE SEQUENCE [LARGE SCALE GENOMIC DNA]</scope>
</reference>